<dbReference type="AlphaFoldDB" id="A0A6A6IR50"/>
<evidence type="ECO:0000256" key="2">
    <source>
        <dbReference type="SAM" id="Phobius"/>
    </source>
</evidence>
<evidence type="ECO:0000313" key="3">
    <source>
        <dbReference type="EMBL" id="KAF2253014.1"/>
    </source>
</evidence>
<protein>
    <submittedName>
        <fullName evidence="3">Uncharacterized protein</fullName>
    </submittedName>
</protein>
<dbReference type="EMBL" id="ML987191">
    <property type="protein sequence ID" value="KAF2253014.1"/>
    <property type="molecule type" value="Genomic_DNA"/>
</dbReference>
<keyword evidence="2" id="KW-0812">Transmembrane</keyword>
<keyword evidence="2" id="KW-0472">Membrane</keyword>
<feature type="compositionally biased region" description="Basic residues" evidence="1">
    <location>
        <begin position="23"/>
        <end position="35"/>
    </location>
</feature>
<name>A0A6A6IR50_9PLEO</name>
<keyword evidence="2" id="KW-1133">Transmembrane helix</keyword>
<keyword evidence="4" id="KW-1185">Reference proteome</keyword>
<feature type="region of interest" description="Disordered" evidence="1">
    <location>
        <begin position="23"/>
        <end position="68"/>
    </location>
</feature>
<accession>A0A6A6IR50</accession>
<feature type="transmembrane region" description="Helical" evidence="2">
    <location>
        <begin position="233"/>
        <end position="254"/>
    </location>
</feature>
<reference evidence="3" key="1">
    <citation type="journal article" date="2020" name="Stud. Mycol.">
        <title>101 Dothideomycetes genomes: a test case for predicting lifestyles and emergence of pathogens.</title>
        <authorList>
            <person name="Haridas S."/>
            <person name="Albert R."/>
            <person name="Binder M."/>
            <person name="Bloem J."/>
            <person name="Labutti K."/>
            <person name="Salamov A."/>
            <person name="Andreopoulos B."/>
            <person name="Baker S."/>
            <person name="Barry K."/>
            <person name="Bills G."/>
            <person name="Bluhm B."/>
            <person name="Cannon C."/>
            <person name="Castanera R."/>
            <person name="Culley D."/>
            <person name="Daum C."/>
            <person name="Ezra D."/>
            <person name="Gonzalez J."/>
            <person name="Henrissat B."/>
            <person name="Kuo A."/>
            <person name="Liang C."/>
            <person name="Lipzen A."/>
            <person name="Lutzoni F."/>
            <person name="Magnuson J."/>
            <person name="Mondo S."/>
            <person name="Nolan M."/>
            <person name="Ohm R."/>
            <person name="Pangilinan J."/>
            <person name="Park H.-J."/>
            <person name="Ramirez L."/>
            <person name="Alfaro M."/>
            <person name="Sun H."/>
            <person name="Tritt A."/>
            <person name="Yoshinaga Y."/>
            <person name="Zwiers L.-H."/>
            <person name="Turgeon B."/>
            <person name="Goodwin S."/>
            <person name="Spatafora J."/>
            <person name="Crous P."/>
            <person name="Grigoriev I."/>
        </authorList>
    </citation>
    <scope>NUCLEOTIDE SEQUENCE</scope>
    <source>
        <strain evidence="3">CBS 122368</strain>
    </source>
</reference>
<proteinExistence type="predicted"/>
<evidence type="ECO:0000256" key="1">
    <source>
        <dbReference type="SAM" id="MobiDB-lite"/>
    </source>
</evidence>
<sequence length="256" mass="28499">MLPAATVPRARSSCNRCLRRRAQSARLPMARRRRAASTSAAGHLSARGLSSRIGHGAQREAAGRQAVSNADDSSLSLVVVHSPPFLRVHEPLLPRARLRFAHAHAHIPVPLDTLLPSFPLSVTSLRPSFPRTHPSIHLESSPDYTFVHQLESFLLPSKPSILFCRPHLYYYLFSPLLVCRAGTSWPNAQLPQLSPRLKCLRVDVSLGVPYRSLRHCVPTLRQWAASSTLHNAFVARLLSFCFHYLVLFTFPVAVSL</sequence>
<dbReference type="RefSeq" id="XP_033688018.1">
    <property type="nucleotide sequence ID" value="XM_033820673.1"/>
</dbReference>
<dbReference type="Proteomes" id="UP000800094">
    <property type="component" value="Unassembled WGS sequence"/>
</dbReference>
<dbReference type="GeneID" id="54574003"/>
<evidence type="ECO:0000313" key="4">
    <source>
        <dbReference type="Proteomes" id="UP000800094"/>
    </source>
</evidence>
<gene>
    <name evidence="3" type="ORF">BU26DRAFT_213110</name>
</gene>
<organism evidence="3 4">
    <name type="scientific">Trematosphaeria pertusa</name>
    <dbReference type="NCBI Taxonomy" id="390896"/>
    <lineage>
        <taxon>Eukaryota</taxon>
        <taxon>Fungi</taxon>
        <taxon>Dikarya</taxon>
        <taxon>Ascomycota</taxon>
        <taxon>Pezizomycotina</taxon>
        <taxon>Dothideomycetes</taxon>
        <taxon>Pleosporomycetidae</taxon>
        <taxon>Pleosporales</taxon>
        <taxon>Massarineae</taxon>
        <taxon>Trematosphaeriaceae</taxon>
        <taxon>Trematosphaeria</taxon>
    </lineage>
</organism>